<sequence length="112" mass="12572">MYHDDERIQEDISILKANKIEKENIYVLSHDDDRTNRIAKNTEANTIGASEQGLTDAVKSVFEKQGDELRDKIESVGFSEAETSEYEAELDKGAVFLIVTETYGIDLDTIIG</sequence>
<dbReference type="AlphaFoldDB" id="A0A6V7RI00"/>
<protein>
    <submittedName>
        <fullName evidence="3">General stress protein 17M</fullName>
    </submittedName>
</protein>
<proteinExistence type="inferred from homology"/>
<evidence type="ECO:0000259" key="2">
    <source>
        <dbReference type="Pfam" id="PF11181"/>
    </source>
</evidence>
<dbReference type="EMBL" id="CAJEWD010000008">
    <property type="protein sequence ID" value="CAD2077460.1"/>
    <property type="molecule type" value="Genomic_DNA"/>
</dbReference>
<dbReference type="InterPro" id="IPR025889">
    <property type="entry name" value="GSP17M-like_dom"/>
</dbReference>
<feature type="domain" description="General stress protein 17M-like" evidence="2">
    <location>
        <begin position="2"/>
        <end position="93"/>
    </location>
</feature>
<comment type="similarity">
    <text evidence="1">Belongs to the UPF0355 family.</text>
</comment>
<evidence type="ECO:0000256" key="1">
    <source>
        <dbReference type="ARBA" id="ARBA00008128"/>
    </source>
</evidence>
<gene>
    <name evidence="3" type="primary">yflT</name>
    <name evidence="3" type="ORF">JEODO184_01159</name>
</gene>
<evidence type="ECO:0000313" key="4">
    <source>
        <dbReference type="Proteomes" id="UP000589351"/>
    </source>
</evidence>
<name>A0A6V7RI00_9STAP</name>
<organism evidence="3 4">
    <name type="scientific">Jeotgalicoccus meleagridis</name>
    <dbReference type="NCBI Taxonomy" id="2759181"/>
    <lineage>
        <taxon>Bacteria</taxon>
        <taxon>Bacillati</taxon>
        <taxon>Bacillota</taxon>
        <taxon>Bacilli</taxon>
        <taxon>Bacillales</taxon>
        <taxon>Staphylococcaceae</taxon>
        <taxon>Jeotgalicoccus</taxon>
    </lineage>
</organism>
<accession>A0A6V7RI00</accession>
<keyword evidence="4" id="KW-1185">Reference proteome</keyword>
<evidence type="ECO:0000313" key="3">
    <source>
        <dbReference type="EMBL" id="CAD2077460.1"/>
    </source>
</evidence>
<reference evidence="3 4" key="1">
    <citation type="submission" date="2020-07" db="EMBL/GenBank/DDBJ databases">
        <authorList>
            <person name="Criscuolo A."/>
        </authorList>
    </citation>
    <scope>NUCLEOTIDE SEQUENCE [LARGE SCALE GENOMIC DNA]</scope>
    <source>
        <strain evidence="3">CIP111649</strain>
    </source>
</reference>
<dbReference type="Pfam" id="PF11181">
    <property type="entry name" value="YflT"/>
    <property type="match status" value="1"/>
</dbReference>
<dbReference type="Proteomes" id="UP000589351">
    <property type="component" value="Unassembled WGS sequence"/>
</dbReference>
<comment type="caution">
    <text evidence="3">The sequence shown here is derived from an EMBL/GenBank/DDBJ whole genome shotgun (WGS) entry which is preliminary data.</text>
</comment>